<protein>
    <submittedName>
        <fullName evidence="1">Uncharacterized protein</fullName>
    </submittedName>
</protein>
<dbReference type="AlphaFoldDB" id="A0AAN6U0H3"/>
<sequence length="151" mass="16349">MLPGPGKEHAPGRATYPTFHLVRGMSERTWCRETGFANASPVPHQPLGSSRALVKPVNGRKPEGAWQRGFCGTSILQSWPSSPKESLRALRKSGGCVGNHSEANHRHGSMMVPQLLFLLAYYTVPDTTLAPQMSQVPLPVPKGCGSHQKIA</sequence>
<reference evidence="1" key="1">
    <citation type="journal article" date="2023" name="Mol. Phylogenet. Evol.">
        <title>Genome-scale phylogeny and comparative genomics of the fungal order Sordariales.</title>
        <authorList>
            <person name="Hensen N."/>
            <person name="Bonometti L."/>
            <person name="Westerberg I."/>
            <person name="Brannstrom I.O."/>
            <person name="Guillou S."/>
            <person name="Cros-Aarteil S."/>
            <person name="Calhoun S."/>
            <person name="Haridas S."/>
            <person name="Kuo A."/>
            <person name="Mondo S."/>
            <person name="Pangilinan J."/>
            <person name="Riley R."/>
            <person name="LaButti K."/>
            <person name="Andreopoulos B."/>
            <person name="Lipzen A."/>
            <person name="Chen C."/>
            <person name="Yan M."/>
            <person name="Daum C."/>
            <person name="Ng V."/>
            <person name="Clum A."/>
            <person name="Steindorff A."/>
            <person name="Ohm R.A."/>
            <person name="Martin F."/>
            <person name="Silar P."/>
            <person name="Natvig D.O."/>
            <person name="Lalanne C."/>
            <person name="Gautier V."/>
            <person name="Ament-Velasquez S.L."/>
            <person name="Kruys A."/>
            <person name="Hutchinson M.I."/>
            <person name="Powell A.J."/>
            <person name="Barry K."/>
            <person name="Miller A.N."/>
            <person name="Grigoriev I.V."/>
            <person name="Debuchy R."/>
            <person name="Gladieux P."/>
            <person name="Hiltunen Thoren M."/>
            <person name="Johannesson H."/>
        </authorList>
    </citation>
    <scope>NUCLEOTIDE SEQUENCE</scope>
    <source>
        <strain evidence="1">CBS 731.68</strain>
    </source>
</reference>
<organism evidence="1 2">
    <name type="scientific">Parathielavia appendiculata</name>
    <dbReference type="NCBI Taxonomy" id="2587402"/>
    <lineage>
        <taxon>Eukaryota</taxon>
        <taxon>Fungi</taxon>
        <taxon>Dikarya</taxon>
        <taxon>Ascomycota</taxon>
        <taxon>Pezizomycotina</taxon>
        <taxon>Sordariomycetes</taxon>
        <taxon>Sordariomycetidae</taxon>
        <taxon>Sordariales</taxon>
        <taxon>Chaetomiaceae</taxon>
        <taxon>Parathielavia</taxon>
    </lineage>
</organism>
<reference evidence="1" key="2">
    <citation type="submission" date="2023-05" db="EMBL/GenBank/DDBJ databases">
        <authorList>
            <consortium name="Lawrence Berkeley National Laboratory"/>
            <person name="Steindorff A."/>
            <person name="Hensen N."/>
            <person name="Bonometti L."/>
            <person name="Westerberg I."/>
            <person name="Brannstrom I.O."/>
            <person name="Guillou S."/>
            <person name="Cros-Aarteil S."/>
            <person name="Calhoun S."/>
            <person name="Haridas S."/>
            <person name="Kuo A."/>
            <person name="Mondo S."/>
            <person name="Pangilinan J."/>
            <person name="Riley R."/>
            <person name="Labutti K."/>
            <person name="Andreopoulos B."/>
            <person name="Lipzen A."/>
            <person name="Chen C."/>
            <person name="Yanf M."/>
            <person name="Daum C."/>
            <person name="Ng V."/>
            <person name="Clum A."/>
            <person name="Ohm R."/>
            <person name="Martin F."/>
            <person name="Silar P."/>
            <person name="Natvig D."/>
            <person name="Lalanne C."/>
            <person name="Gautier V."/>
            <person name="Ament-Velasquez S.L."/>
            <person name="Kruys A."/>
            <person name="Hutchinson M.I."/>
            <person name="Powell A.J."/>
            <person name="Barry K."/>
            <person name="Miller A.N."/>
            <person name="Grigoriev I.V."/>
            <person name="Debuchy R."/>
            <person name="Gladieux P."/>
            <person name="Thoren M.H."/>
            <person name="Johannesson H."/>
        </authorList>
    </citation>
    <scope>NUCLEOTIDE SEQUENCE</scope>
    <source>
        <strain evidence="1">CBS 731.68</strain>
    </source>
</reference>
<dbReference type="Proteomes" id="UP001302602">
    <property type="component" value="Unassembled WGS sequence"/>
</dbReference>
<keyword evidence="2" id="KW-1185">Reference proteome</keyword>
<dbReference type="GeneID" id="87824127"/>
<evidence type="ECO:0000313" key="2">
    <source>
        <dbReference type="Proteomes" id="UP001302602"/>
    </source>
</evidence>
<dbReference type="RefSeq" id="XP_062647715.1">
    <property type="nucleotide sequence ID" value="XM_062787357.1"/>
</dbReference>
<gene>
    <name evidence="1" type="ORF">N657DRAFT_435184</name>
</gene>
<name>A0AAN6U0H3_9PEZI</name>
<proteinExistence type="predicted"/>
<evidence type="ECO:0000313" key="1">
    <source>
        <dbReference type="EMBL" id="KAK4123944.1"/>
    </source>
</evidence>
<dbReference type="EMBL" id="MU853228">
    <property type="protein sequence ID" value="KAK4123944.1"/>
    <property type="molecule type" value="Genomic_DNA"/>
</dbReference>
<comment type="caution">
    <text evidence="1">The sequence shown here is derived from an EMBL/GenBank/DDBJ whole genome shotgun (WGS) entry which is preliminary data.</text>
</comment>
<accession>A0AAN6U0H3</accession>